<dbReference type="InterPro" id="IPR034746">
    <property type="entry name" value="POTRA"/>
</dbReference>
<keyword evidence="11" id="KW-1185">Reference proteome</keyword>
<keyword evidence="2 8" id="KW-1003">Cell membrane</keyword>
<dbReference type="Proteomes" id="UP000441354">
    <property type="component" value="Unassembled WGS sequence"/>
</dbReference>
<evidence type="ECO:0000256" key="7">
    <source>
        <dbReference type="ARBA" id="ARBA00023306"/>
    </source>
</evidence>
<evidence type="ECO:0000256" key="3">
    <source>
        <dbReference type="ARBA" id="ARBA00022618"/>
    </source>
</evidence>
<protein>
    <recommendedName>
        <fullName evidence="8">Cell division protein DivIB</fullName>
    </recommendedName>
</protein>
<dbReference type="PANTHER" id="PTHR37820">
    <property type="entry name" value="CELL DIVISION PROTEIN DIVIB"/>
    <property type="match status" value="1"/>
</dbReference>
<keyword evidence="4 8" id="KW-0812">Transmembrane</keyword>
<dbReference type="OrthoDB" id="1819027at2"/>
<keyword evidence="5 8" id="KW-1133">Transmembrane helix</keyword>
<evidence type="ECO:0000256" key="4">
    <source>
        <dbReference type="ARBA" id="ARBA00022692"/>
    </source>
</evidence>
<name>A0A7V7RPS1_9BACI</name>
<evidence type="ECO:0000259" key="9">
    <source>
        <dbReference type="PROSITE" id="PS51779"/>
    </source>
</evidence>
<feature type="domain" description="POTRA" evidence="9">
    <location>
        <begin position="50"/>
        <end position="118"/>
    </location>
</feature>
<gene>
    <name evidence="8" type="primary">divIB</name>
    <name evidence="10" type="ORF">F7732_01785</name>
</gene>
<feature type="transmembrane region" description="Helical" evidence="8">
    <location>
        <begin position="28"/>
        <end position="45"/>
    </location>
</feature>
<dbReference type="Pfam" id="PF08478">
    <property type="entry name" value="POTRA_1"/>
    <property type="match status" value="1"/>
</dbReference>
<dbReference type="InterPro" id="IPR013685">
    <property type="entry name" value="POTRA_FtsQ_type"/>
</dbReference>
<dbReference type="PROSITE" id="PS51779">
    <property type="entry name" value="POTRA"/>
    <property type="match status" value="1"/>
</dbReference>
<dbReference type="Pfam" id="PF03799">
    <property type="entry name" value="FtsQ_DivIB_C"/>
    <property type="match status" value="1"/>
</dbReference>
<dbReference type="Gene3D" id="3.10.20.310">
    <property type="entry name" value="membrane protein fhac"/>
    <property type="match status" value="1"/>
</dbReference>
<dbReference type="GO" id="GO:0005886">
    <property type="term" value="C:plasma membrane"/>
    <property type="evidence" value="ECO:0007669"/>
    <property type="project" value="UniProtKB-SubCell"/>
</dbReference>
<evidence type="ECO:0000313" key="10">
    <source>
        <dbReference type="EMBL" id="KAB2335326.1"/>
    </source>
</evidence>
<evidence type="ECO:0000256" key="1">
    <source>
        <dbReference type="ARBA" id="ARBA00004370"/>
    </source>
</evidence>
<keyword evidence="7 8" id="KW-0131">Cell cycle</keyword>
<evidence type="ECO:0000256" key="8">
    <source>
        <dbReference type="HAMAP-Rule" id="MF_00912"/>
    </source>
</evidence>
<dbReference type="GO" id="GO:0043093">
    <property type="term" value="P:FtsZ-dependent cytokinesis"/>
    <property type="evidence" value="ECO:0007669"/>
    <property type="project" value="UniProtKB-UniRule"/>
</dbReference>
<dbReference type="AlphaFoldDB" id="A0A7V7RPS1"/>
<dbReference type="PANTHER" id="PTHR37820:SF1">
    <property type="entry name" value="CELL DIVISION PROTEIN FTSQ"/>
    <property type="match status" value="1"/>
</dbReference>
<dbReference type="Gene3D" id="3.40.50.10960">
    <property type="match status" value="1"/>
</dbReference>
<dbReference type="HAMAP" id="MF_00912">
    <property type="entry name" value="DivIB"/>
    <property type="match status" value="1"/>
</dbReference>
<keyword evidence="6 8" id="KW-0472">Membrane</keyword>
<dbReference type="EMBL" id="WBOT01000001">
    <property type="protein sequence ID" value="KAB2335326.1"/>
    <property type="molecule type" value="Genomic_DNA"/>
</dbReference>
<dbReference type="InterPro" id="IPR005548">
    <property type="entry name" value="Cell_div_FtsQ/DivIB_C"/>
</dbReference>
<dbReference type="GO" id="GO:0032153">
    <property type="term" value="C:cell division site"/>
    <property type="evidence" value="ECO:0007669"/>
    <property type="project" value="UniProtKB-UniRule"/>
</dbReference>
<comment type="caution">
    <text evidence="10">The sequence shown here is derived from an EMBL/GenBank/DDBJ whole genome shotgun (WGS) entry which is preliminary data.</text>
</comment>
<comment type="subcellular location">
    <subcellularLocation>
        <location evidence="8">Cell membrane</location>
        <topology evidence="8">Single-pass type II membrane protein</topology>
    </subcellularLocation>
    <subcellularLocation>
        <location evidence="1">Membrane</location>
    </subcellularLocation>
    <text evidence="8">Localizes to the division septum.</text>
</comment>
<evidence type="ECO:0000256" key="2">
    <source>
        <dbReference type="ARBA" id="ARBA00022475"/>
    </source>
</evidence>
<accession>A0A7V7RPS1</accession>
<comment type="function">
    <text evidence="8">Cell division protein that may be involved in stabilizing or promoting the assembly of the division complex.</text>
</comment>
<dbReference type="InterPro" id="IPR026580">
    <property type="entry name" value="DivIB"/>
</dbReference>
<evidence type="ECO:0000256" key="5">
    <source>
        <dbReference type="ARBA" id="ARBA00022989"/>
    </source>
</evidence>
<comment type="similarity">
    <text evidence="8">Belongs to the FtsQ/DivIB family. DivIB subfamily.</text>
</comment>
<proteinExistence type="inferred from homology"/>
<organism evidence="10 11">
    <name type="scientific">Bacillus mesophilum</name>
    <dbReference type="NCBI Taxonomy" id="1071718"/>
    <lineage>
        <taxon>Bacteria</taxon>
        <taxon>Bacillati</taxon>
        <taxon>Bacillota</taxon>
        <taxon>Bacilli</taxon>
        <taxon>Bacillales</taxon>
        <taxon>Bacillaceae</taxon>
        <taxon>Bacillus</taxon>
    </lineage>
</organism>
<evidence type="ECO:0000313" key="11">
    <source>
        <dbReference type="Proteomes" id="UP000441354"/>
    </source>
</evidence>
<dbReference type="InterPro" id="IPR050487">
    <property type="entry name" value="FtsQ_DivIB"/>
</dbReference>
<evidence type="ECO:0000256" key="6">
    <source>
        <dbReference type="ARBA" id="ARBA00023136"/>
    </source>
</evidence>
<reference evidence="10 11" key="1">
    <citation type="journal article" date="2014" name="Arch. Microbiol.">
        <title>Bacillus mesophilum sp. nov., strain IITR-54T, a novel 4-chlorobiphenyl dechlorinating bacterium.</title>
        <authorList>
            <person name="Manickam N."/>
            <person name="Singh N.K."/>
            <person name="Bajaj A."/>
            <person name="Kumar R.M."/>
            <person name="Kaur G."/>
            <person name="Kaur N."/>
            <person name="Bala M."/>
            <person name="Kumar A."/>
            <person name="Mayilraj S."/>
        </authorList>
    </citation>
    <scope>NUCLEOTIDE SEQUENCE [LARGE SCALE GENOMIC DNA]</scope>
    <source>
        <strain evidence="10 11">IITR-54</strain>
    </source>
</reference>
<sequence length="262" mass="29657">MSNGKLVSLEDRIPKLKQQRKKKANRRLIFLLILFFILIVFVIYFQSPLSHVKEIEVKGNTIYSSAEIIENSGVSQATNIWEIDEQEIEEKLKAMSEVKNVQVTTSLPSTVNIVVDELRRIAYIMNGETYKPVLENGKTIQGQAGEIPANAPILIGFDEGEVLDLMIQELEVLPVEIQNSISEVHYTPKETDRFHVQLFMNDGFEVSATLRSFSEKMAHYPSIVSQLDTNQKGIIDLEVGSYFRAFEEEGAEKVDEETEGEG</sequence>
<keyword evidence="3 8" id="KW-0132">Cell division</keyword>
<dbReference type="RefSeq" id="WP_151571989.1">
    <property type="nucleotide sequence ID" value="NZ_WBOT01000001.1"/>
</dbReference>